<organism evidence="2 3">
    <name type="scientific">Marine Group III euryarchaeote CG-Epi3</name>
    <dbReference type="NCBI Taxonomy" id="1888997"/>
    <lineage>
        <taxon>Archaea</taxon>
        <taxon>Methanobacteriati</taxon>
        <taxon>Thermoplasmatota</taxon>
        <taxon>Thermoplasmata</taxon>
        <taxon>Candidatus Thermoprofundales</taxon>
    </lineage>
</organism>
<reference evidence="2 3" key="1">
    <citation type="submission" date="2016-08" db="EMBL/GenBank/DDBJ databases">
        <title>New Insights into Marine Group III Euryarchaeota, from dark to light.</title>
        <authorList>
            <person name="Haro-Moreno J.M."/>
            <person name="Rodriguez-Valera F."/>
            <person name="Lopez-Garcia P."/>
            <person name="Moreira D."/>
            <person name="Martin-Cuadrado A.B."/>
        </authorList>
    </citation>
    <scope>NUCLEOTIDE SEQUENCE [LARGE SCALE GENOMIC DNA]</scope>
    <source>
        <strain evidence="2">CG-Epi3</strain>
    </source>
</reference>
<evidence type="ECO:0000313" key="2">
    <source>
        <dbReference type="EMBL" id="OIR22807.1"/>
    </source>
</evidence>
<dbReference type="AlphaFoldDB" id="A0A1J5TPF5"/>
<keyword evidence="1" id="KW-0812">Transmembrane</keyword>
<keyword evidence="1" id="KW-1133">Transmembrane helix</keyword>
<comment type="caution">
    <text evidence="2">The sequence shown here is derived from an EMBL/GenBank/DDBJ whole genome shotgun (WGS) entry which is preliminary data.</text>
</comment>
<dbReference type="Proteomes" id="UP000183138">
    <property type="component" value="Unassembled WGS sequence"/>
</dbReference>
<name>A0A1J5TPF5_9ARCH</name>
<sequence length="66" mass="7924">MEIVSIARLLLGTIVLLYVSNCWLNQRFWSRKHFSWKPREYWPEVFWFNIILGTIMGAYMISSVVL</sequence>
<evidence type="ECO:0000313" key="3">
    <source>
        <dbReference type="Proteomes" id="UP000183138"/>
    </source>
</evidence>
<accession>A0A1J5TPF5</accession>
<evidence type="ECO:0000256" key="1">
    <source>
        <dbReference type="SAM" id="Phobius"/>
    </source>
</evidence>
<keyword evidence="1" id="KW-0472">Membrane</keyword>
<dbReference type="EMBL" id="MIYY01000029">
    <property type="protein sequence ID" value="OIR22807.1"/>
    <property type="molecule type" value="Genomic_DNA"/>
</dbReference>
<protein>
    <submittedName>
        <fullName evidence="2">Uncharacterized protein</fullName>
    </submittedName>
</protein>
<feature type="transmembrane region" description="Helical" evidence="1">
    <location>
        <begin position="45"/>
        <end position="65"/>
    </location>
</feature>
<gene>
    <name evidence="2" type="ORF">BEU00_01590</name>
</gene>
<proteinExistence type="predicted"/>
<feature type="transmembrane region" description="Helical" evidence="1">
    <location>
        <begin position="6"/>
        <end position="24"/>
    </location>
</feature>